<dbReference type="AlphaFoldDB" id="A0A077RSC2"/>
<dbReference type="Gene3D" id="3.30.420.10">
    <property type="entry name" value="Ribonuclease H-like superfamily/Ribonuclease H"/>
    <property type="match status" value="1"/>
</dbReference>
<evidence type="ECO:0000256" key="1">
    <source>
        <dbReference type="ARBA" id="ARBA00022722"/>
    </source>
</evidence>
<dbReference type="PANTHER" id="PTHR13620:SF75">
    <property type="entry name" value="UBIQUITIN-LIKE DOMAIN-CONTAINING PROTEIN"/>
    <property type="match status" value="1"/>
</dbReference>
<keyword evidence="2" id="KW-0378">Hydrolase</keyword>
<dbReference type="GO" id="GO:0003676">
    <property type="term" value="F:nucleic acid binding"/>
    <property type="evidence" value="ECO:0007669"/>
    <property type="project" value="InterPro"/>
</dbReference>
<evidence type="ECO:0000256" key="2">
    <source>
        <dbReference type="ARBA" id="ARBA00022801"/>
    </source>
</evidence>
<evidence type="ECO:0000256" key="3">
    <source>
        <dbReference type="SAM" id="MobiDB-lite"/>
    </source>
</evidence>
<dbReference type="InterPro" id="IPR051132">
    <property type="entry name" value="3-5_Exonuclease_domain"/>
</dbReference>
<evidence type="ECO:0000313" key="4">
    <source>
        <dbReference type="EMBL" id="CDM82906.1"/>
    </source>
</evidence>
<dbReference type="InterPro" id="IPR012337">
    <property type="entry name" value="RNaseH-like_sf"/>
</dbReference>
<dbReference type="HOGENOM" id="CLU_618809_0_0_1"/>
<sequence length="443" mass="48360">MAEALLYKQHRTYTRELHDVHLHGNHKLHVICTSKGKGMDKMLSTFRSKLDGMPVKLVGVDVEYTHYVKPQRAAVLQLCVEKECLAYHISAAKDRPMELDKFLMNGEYTFVGFAIEGDKSKLKFFQQQDARNPQSHTPKIDREATRCDGLAYACGAVARRVAACSGLLQPRPRRGMGRGARPRKGLGREGHDPPPHPLLGLALMHAVRLSTIGRAQPQSHTPKIDREATRHSVFPTNRMHTTPEHTPKIDKEAIGCDGLSYACGAAARRIAACSGSFQARPRRGLGTGGHDPPPHPLLGLALTHEAQCGHSVFPRIERAQPQSHTPKIDREMTRCDGLAYACGAAARRVTACSGSFQARPRMVLGRGETTRCDRLAYACGAAARRVAACSGSFQARPRRGLGRGGRRWGVTDSPMHAAPRHAVSPPALARFRLDLGGVWGGGS</sequence>
<dbReference type="SUPFAM" id="SSF53098">
    <property type="entry name" value="Ribonuclease H-like"/>
    <property type="match status" value="1"/>
</dbReference>
<name>A0A077RSC2_WHEAT</name>
<dbReference type="InterPro" id="IPR036397">
    <property type="entry name" value="RNaseH_sf"/>
</dbReference>
<proteinExistence type="predicted"/>
<reference evidence="4" key="1">
    <citation type="journal article" date="2014" name="Science">
        <title>Structural and functional partitioning of bread wheat chromosome 3B.</title>
        <authorList>
            <person name="Choulet F."/>
            <person name="Alberti A."/>
            <person name="Theil S."/>
            <person name="Glover N."/>
            <person name="Barbe V."/>
            <person name="Daron J."/>
            <person name="Pingault L."/>
            <person name="Sourdille P."/>
            <person name="Couloux A."/>
            <person name="Paux E."/>
            <person name="Leroy P."/>
            <person name="Mangenot S."/>
            <person name="Guilhot N."/>
            <person name="Le Gouis J."/>
            <person name="Balfourier F."/>
            <person name="Alaux M."/>
            <person name="Jamilloux V."/>
            <person name="Poulain J."/>
            <person name="Durand C."/>
            <person name="Bellec A."/>
            <person name="Gaspin C."/>
            <person name="Safar J."/>
            <person name="Dolezel J."/>
            <person name="Rogers J."/>
            <person name="Vandepoele K."/>
            <person name="Aury J.M."/>
            <person name="Mayer K."/>
            <person name="Berges H."/>
            <person name="Quesneville H."/>
            <person name="Wincker P."/>
            <person name="Feuillet C."/>
        </authorList>
    </citation>
    <scope>NUCLEOTIDE SEQUENCE</scope>
</reference>
<dbReference type="GO" id="GO:0008408">
    <property type="term" value="F:3'-5' exonuclease activity"/>
    <property type="evidence" value="ECO:0007669"/>
    <property type="project" value="UniProtKB-ARBA"/>
</dbReference>
<dbReference type="PANTHER" id="PTHR13620">
    <property type="entry name" value="3-5 EXONUCLEASE"/>
    <property type="match status" value="1"/>
</dbReference>
<accession>A0A077RSC2</accession>
<evidence type="ECO:0008006" key="5">
    <source>
        <dbReference type="Google" id="ProtNLM"/>
    </source>
</evidence>
<dbReference type="EMBL" id="HG670306">
    <property type="protein sequence ID" value="CDM82906.1"/>
    <property type="molecule type" value="Genomic_DNA"/>
</dbReference>
<gene>
    <name evidence="4" type="ORF">TRAES_3BF017900030CFD_c1</name>
</gene>
<keyword evidence="1" id="KW-0540">Nuclease</keyword>
<organism evidence="4">
    <name type="scientific">Triticum aestivum</name>
    <name type="common">Wheat</name>
    <dbReference type="NCBI Taxonomy" id="4565"/>
    <lineage>
        <taxon>Eukaryota</taxon>
        <taxon>Viridiplantae</taxon>
        <taxon>Streptophyta</taxon>
        <taxon>Embryophyta</taxon>
        <taxon>Tracheophyta</taxon>
        <taxon>Spermatophyta</taxon>
        <taxon>Magnoliopsida</taxon>
        <taxon>Liliopsida</taxon>
        <taxon>Poales</taxon>
        <taxon>Poaceae</taxon>
        <taxon>BOP clade</taxon>
        <taxon>Pooideae</taxon>
        <taxon>Triticodae</taxon>
        <taxon>Triticeae</taxon>
        <taxon>Triticinae</taxon>
        <taxon>Triticum</taxon>
    </lineage>
</organism>
<protein>
    <recommendedName>
        <fullName evidence="5">3'-5' exonuclease domain-containing protein</fullName>
    </recommendedName>
</protein>
<feature type="region of interest" description="Disordered" evidence="3">
    <location>
        <begin position="172"/>
        <end position="197"/>
    </location>
</feature>
<feature type="compositionally biased region" description="Basic residues" evidence="3">
    <location>
        <begin position="172"/>
        <end position="185"/>
    </location>
</feature>